<organism evidence="3 4">
    <name type="scientific">Kipferlia bialata</name>
    <dbReference type="NCBI Taxonomy" id="797122"/>
    <lineage>
        <taxon>Eukaryota</taxon>
        <taxon>Metamonada</taxon>
        <taxon>Carpediemonas-like organisms</taxon>
        <taxon>Kipferlia</taxon>
    </lineage>
</organism>
<dbReference type="OrthoDB" id="1700726at2759"/>
<dbReference type="PANTHER" id="PTHR43272">
    <property type="entry name" value="LONG-CHAIN-FATTY-ACID--COA LIGASE"/>
    <property type="match status" value="1"/>
</dbReference>
<dbReference type="InterPro" id="IPR042099">
    <property type="entry name" value="ANL_N_sf"/>
</dbReference>
<evidence type="ECO:0000313" key="2">
    <source>
        <dbReference type="EMBL" id="GIQ82673.1"/>
    </source>
</evidence>
<dbReference type="EMBL" id="BDIP01001129">
    <property type="protein sequence ID" value="GIQ83651.1"/>
    <property type="molecule type" value="Genomic_DNA"/>
</dbReference>
<dbReference type="InterPro" id="IPR000873">
    <property type="entry name" value="AMP-dep_synth/lig_dom"/>
</dbReference>
<comment type="caution">
    <text evidence="3">The sequence shown here is derived from an EMBL/GenBank/DDBJ whole genome shotgun (WGS) entry which is preliminary data.</text>
</comment>
<sequence>MEPSGHPCEVPIVINGVETVAHRSPFAPENIYTDIKLDGVTTLRENWQRSVRLYAEKPFSGYRTKRVRNPDDEASSKPYVLADTFTTLTYAEFDQKIDAVASGLCHRGVVAGDKVVICAANRPEWALIQQACYRNSFVSVPLYDSLGVTGYRHVIHHSESSVVCVEAPRAGSIAAALDLLKEEAGDGELCVKHVVLLSDEEWFRGDQELLQATCSAVGVSFIRLPALETLGHSDPAPPEDPTPATLCSIIYTSGTTGAQKGAVMSHGALATAVIGFYQAKLAPLYMQLDHKRYISYLPLAHVLERVVFGVAVFIGAHIHFYSGHVEHLLGDIGIIKPHVMLGVPRVYCKIYEGIGRLLAKHKVVNALFRYALRDQHEQYPYAASAVSRFILGKVRQRMGGSMELLICGGAPISEEVQCFMRETFGCRFICGYGLTETCAATTVQHTDQLDVGNVGVPTPNAEIALYREPGMDLPDDGRGEILVNGTSIFSGYYKDPEGTADAFLDGWFRTGDIGRWDDKNCLQIVGRCKEIFKLQQGEYVAPERLESMYCEHNSLETMYIPDITTVPFLVSIVVPSEEQTAEWDSVATPVAEREEALLAEIKNTAKRYSLHGYEVVRRVHIAEEFTVENNLMTVTMKIRRNAVKVYYEAEIAAMVEAEVVAHDERQRQRAEAMG</sequence>
<dbReference type="Proteomes" id="UP000265618">
    <property type="component" value="Unassembled WGS sequence"/>
</dbReference>
<evidence type="ECO:0000313" key="3">
    <source>
        <dbReference type="EMBL" id="GIQ83651.1"/>
    </source>
</evidence>
<dbReference type="Gene3D" id="3.40.50.12780">
    <property type="entry name" value="N-terminal domain of ligase-like"/>
    <property type="match status" value="1"/>
</dbReference>
<dbReference type="PANTHER" id="PTHR43272:SF3">
    <property type="entry name" value="LONG CHAIN ACYL-COA SYNTHETASE 4"/>
    <property type="match status" value="1"/>
</dbReference>
<evidence type="ECO:0000313" key="4">
    <source>
        <dbReference type="Proteomes" id="UP000265618"/>
    </source>
</evidence>
<keyword evidence="4" id="KW-1185">Reference proteome</keyword>
<dbReference type="EMBL" id="BDIP01000775">
    <property type="protein sequence ID" value="GIQ82673.1"/>
    <property type="molecule type" value="Genomic_DNA"/>
</dbReference>
<accession>A0A9K3GIQ6</accession>
<reference evidence="3 4" key="2">
    <citation type="journal article" date="2018" name="PLoS ONE">
        <title>The draft genome of Kipferlia bialata reveals reductive genome evolution in fornicate parasites.</title>
        <authorList>
            <person name="Tanifuji G."/>
            <person name="Takabayashi S."/>
            <person name="Kume K."/>
            <person name="Takagi M."/>
            <person name="Nakayama T."/>
            <person name="Kamikawa R."/>
            <person name="Inagaki Y."/>
            <person name="Hashimoto T."/>
        </authorList>
    </citation>
    <scope>NUCLEOTIDE SEQUENCE [LARGE SCALE GENOMIC DNA]</scope>
    <source>
        <strain evidence="3">NY0173</strain>
    </source>
</reference>
<proteinExistence type="predicted"/>
<protein>
    <recommendedName>
        <fullName evidence="1">AMP-dependent synthetase/ligase domain-containing protein</fullName>
    </recommendedName>
</protein>
<gene>
    <name evidence="2" type="ORF">KIPB_003850</name>
    <name evidence="3" type="ORF">KIPB_005005</name>
</gene>
<dbReference type="GO" id="GO:0005783">
    <property type="term" value="C:endoplasmic reticulum"/>
    <property type="evidence" value="ECO:0007669"/>
    <property type="project" value="TreeGrafter"/>
</dbReference>
<reference evidence="3" key="1">
    <citation type="submission" date="2016-10" db="EMBL/GenBank/DDBJ databases">
        <authorList>
            <person name="Tanifuji G."/>
            <person name="Kume K."/>
            <person name="Nakayama T."/>
            <person name="Takabayashi S."/>
            <person name="Hashimoto T."/>
        </authorList>
    </citation>
    <scope>NUCLEOTIDE SEQUENCE</scope>
    <source>
        <strain evidence="3">NY0173</strain>
    </source>
</reference>
<name>A0A9K3GIQ6_9EUKA</name>
<dbReference type="SUPFAM" id="SSF56801">
    <property type="entry name" value="Acetyl-CoA synthetase-like"/>
    <property type="match status" value="1"/>
</dbReference>
<dbReference type="GO" id="GO:0016020">
    <property type="term" value="C:membrane"/>
    <property type="evidence" value="ECO:0007669"/>
    <property type="project" value="TreeGrafter"/>
</dbReference>
<dbReference type="Pfam" id="PF00501">
    <property type="entry name" value="AMP-binding"/>
    <property type="match status" value="1"/>
</dbReference>
<evidence type="ECO:0000259" key="1">
    <source>
        <dbReference type="Pfam" id="PF00501"/>
    </source>
</evidence>
<feature type="domain" description="AMP-dependent synthetase/ligase" evidence="1">
    <location>
        <begin position="69"/>
        <end position="493"/>
    </location>
</feature>
<dbReference type="GO" id="GO:0004467">
    <property type="term" value="F:long-chain fatty acid-CoA ligase activity"/>
    <property type="evidence" value="ECO:0007669"/>
    <property type="project" value="TreeGrafter"/>
</dbReference>
<dbReference type="AlphaFoldDB" id="A0A9K3GIQ6"/>